<accession>A0A9W8N827</accession>
<proteinExistence type="predicted"/>
<reference evidence="1" key="1">
    <citation type="submission" date="2022-07" db="EMBL/GenBank/DDBJ databases">
        <title>Genome Sequence of Xylaria arbuscula.</title>
        <authorList>
            <person name="Buettner E."/>
        </authorList>
    </citation>
    <scope>NUCLEOTIDE SEQUENCE</scope>
    <source>
        <strain evidence="1">VT107</strain>
    </source>
</reference>
<comment type="caution">
    <text evidence="1">The sequence shown here is derived from an EMBL/GenBank/DDBJ whole genome shotgun (WGS) entry which is preliminary data.</text>
</comment>
<keyword evidence="2" id="KW-1185">Reference proteome</keyword>
<dbReference type="Proteomes" id="UP001148614">
    <property type="component" value="Unassembled WGS sequence"/>
</dbReference>
<dbReference type="EMBL" id="JANPWZ010001983">
    <property type="protein sequence ID" value="KAJ3561931.1"/>
    <property type="molecule type" value="Genomic_DNA"/>
</dbReference>
<evidence type="ECO:0000313" key="1">
    <source>
        <dbReference type="EMBL" id="KAJ3561931.1"/>
    </source>
</evidence>
<dbReference type="AlphaFoldDB" id="A0A9W8N827"/>
<evidence type="ECO:0000313" key="2">
    <source>
        <dbReference type="Proteomes" id="UP001148614"/>
    </source>
</evidence>
<name>A0A9W8N827_9PEZI</name>
<protein>
    <submittedName>
        <fullName evidence="1">Uncharacterized protein</fullName>
    </submittedName>
</protein>
<gene>
    <name evidence="1" type="ORF">NPX13_g8757</name>
</gene>
<sequence length="103" mass="11444">MPGESLHAVMKQSPALGTRLAAIPRDTRIRIVDAVVFDLVSMPLKMERRVASAAPLLLLQGSSPSLCLHPLHFAHQLPSWDRRSYQIEMEMVQVIHPSLVADP</sequence>
<organism evidence="1 2">
    <name type="scientific">Xylaria arbuscula</name>
    <dbReference type="NCBI Taxonomy" id="114810"/>
    <lineage>
        <taxon>Eukaryota</taxon>
        <taxon>Fungi</taxon>
        <taxon>Dikarya</taxon>
        <taxon>Ascomycota</taxon>
        <taxon>Pezizomycotina</taxon>
        <taxon>Sordariomycetes</taxon>
        <taxon>Xylariomycetidae</taxon>
        <taxon>Xylariales</taxon>
        <taxon>Xylariaceae</taxon>
        <taxon>Xylaria</taxon>
    </lineage>
</organism>